<dbReference type="InterPro" id="IPR003661">
    <property type="entry name" value="HisK_dim/P_dom"/>
</dbReference>
<dbReference type="SUPFAM" id="SSF158472">
    <property type="entry name" value="HAMP domain-like"/>
    <property type="match status" value="1"/>
</dbReference>
<dbReference type="Proteomes" id="UP000002534">
    <property type="component" value="Chromosome"/>
</dbReference>
<evidence type="ECO:0000256" key="7">
    <source>
        <dbReference type="SAM" id="Coils"/>
    </source>
</evidence>
<feature type="transmembrane region" description="Helical" evidence="8">
    <location>
        <begin position="170"/>
        <end position="192"/>
    </location>
</feature>
<keyword evidence="7" id="KW-0175">Coiled coil</keyword>
<feature type="domain" description="HAMP" evidence="10">
    <location>
        <begin position="194"/>
        <end position="247"/>
    </location>
</feature>
<dbReference type="InterPro" id="IPR050351">
    <property type="entry name" value="BphY/WalK/GraS-like"/>
</dbReference>
<dbReference type="InterPro" id="IPR005467">
    <property type="entry name" value="His_kinase_dom"/>
</dbReference>
<evidence type="ECO:0000259" key="10">
    <source>
        <dbReference type="PROSITE" id="PS50885"/>
    </source>
</evidence>
<feature type="coiled-coil region" evidence="7">
    <location>
        <begin position="242"/>
        <end position="301"/>
    </location>
</feature>
<dbReference type="eggNOG" id="COG4251">
    <property type="taxonomic scope" value="Bacteria"/>
</dbReference>
<keyword evidence="5" id="KW-0808">Transferase</keyword>
<proteinExistence type="predicted"/>
<dbReference type="OrthoDB" id="5524356at2"/>
<dbReference type="Pfam" id="PF00512">
    <property type="entry name" value="HisKA"/>
    <property type="match status" value="1"/>
</dbReference>
<keyword evidence="8" id="KW-1133">Transmembrane helix</keyword>
<dbReference type="InterPro" id="IPR036097">
    <property type="entry name" value="HisK_dim/P_sf"/>
</dbReference>
<evidence type="ECO:0000256" key="5">
    <source>
        <dbReference type="ARBA" id="ARBA00022679"/>
    </source>
</evidence>
<comment type="catalytic activity">
    <reaction evidence="1">
        <text>ATP + protein L-histidine = ADP + protein N-phospho-L-histidine.</text>
        <dbReference type="EC" id="2.7.13.3"/>
    </reaction>
</comment>
<evidence type="ECO:0000313" key="11">
    <source>
        <dbReference type="EMBL" id="ABA89805.1"/>
    </source>
</evidence>
<dbReference type="SUPFAM" id="SSF47384">
    <property type="entry name" value="Homodimeric domain of signal transducing histidine kinase"/>
    <property type="match status" value="1"/>
</dbReference>
<dbReference type="PANTHER" id="PTHR42878">
    <property type="entry name" value="TWO-COMPONENT HISTIDINE KINASE"/>
    <property type="match status" value="1"/>
</dbReference>
<dbReference type="CDD" id="cd06225">
    <property type="entry name" value="HAMP"/>
    <property type="match status" value="1"/>
</dbReference>
<feature type="domain" description="Histidine kinase" evidence="9">
    <location>
        <begin position="308"/>
        <end position="526"/>
    </location>
</feature>
<evidence type="ECO:0000313" key="12">
    <source>
        <dbReference type="Proteomes" id="UP000002534"/>
    </source>
</evidence>
<feature type="transmembrane region" description="Helical" evidence="8">
    <location>
        <begin position="12"/>
        <end position="30"/>
    </location>
</feature>
<dbReference type="InterPro" id="IPR036890">
    <property type="entry name" value="HATPase_C_sf"/>
</dbReference>
<dbReference type="Pfam" id="PF00672">
    <property type="entry name" value="HAMP"/>
    <property type="match status" value="1"/>
</dbReference>
<dbReference type="EC" id="2.7.13.3" evidence="3"/>
<name>Q3A1F2_SYNC1</name>
<dbReference type="FunFam" id="1.10.287.130:FF:000070">
    <property type="entry name" value="Histidine kinase sensor protein"/>
    <property type="match status" value="1"/>
</dbReference>
<dbReference type="SMART" id="SM00387">
    <property type="entry name" value="HATPase_c"/>
    <property type="match status" value="1"/>
</dbReference>
<dbReference type="GO" id="GO:0016020">
    <property type="term" value="C:membrane"/>
    <property type="evidence" value="ECO:0007669"/>
    <property type="project" value="UniProtKB-SubCell"/>
</dbReference>
<evidence type="ECO:0000256" key="4">
    <source>
        <dbReference type="ARBA" id="ARBA00022553"/>
    </source>
</evidence>
<dbReference type="EMBL" id="CP000142">
    <property type="protein sequence ID" value="ABA89805.1"/>
    <property type="molecule type" value="Genomic_DNA"/>
</dbReference>
<keyword evidence="4" id="KW-0597">Phosphoprotein</keyword>
<organism evidence="11 12">
    <name type="scientific">Syntrophotalea carbinolica (strain DSM 2380 / NBRC 103641 / GraBd1)</name>
    <name type="common">Pelobacter carbinolicus</name>
    <dbReference type="NCBI Taxonomy" id="338963"/>
    <lineage>
        <taxon>Bacteria</taxon>
        <taxon>Pseudomonadati</taxon>
        <taxon>Thermodesulfobacteriota</taxon>
        <taxon>Desulfuromonadia</taxon>
        <taxon>Desulfuromonadales</taxon>
        <taxon>Syntrophotaleaceae</taxon>
        <taxon>Syntrophotalea</taxon>
    </lineage>
</organism>
<dbReference type="InterPro" id="IPR004358">
    <property type="entry name" value="Sig_transdc_His_kin-like_C"/>
</dbReference>
<dbReference type="Pfam" id="PF02518">
    <property type="entry name" value="HATPase_c"/>
    <property type="match status" value="1"/>
</dbReference>
<dbReference type="Gene3D" id="1.10.287.130">
    <property type="match status" value="1"/>
</dbReference>
<dbReference type="Gene3D" id="1.10.8.500">
    <property type="entry name" value="HAMP domain in histidine kinase"/>
    <property type="match status" value="1"/>
</dbReference>
<sequence length="526" mass="59000">MRLKYKVNFLSLSILVIVASAITGAGVLTIERLTYNLNRKLMSAEVSHVVSRLRMADKVLEESGVGHVESYVRKAQSDLLDTLREYRYGRTGHLIVVDMRGPRQLLPEVADGTTFDMSSLEEIKGCSKGVSEYSSAGVKRYFFHESFPRWQWTIILSVDTKEMFAERDVFLRNVVIILLAGLVFGCLAFLWFTSTIVGPIQQLSKAALSFGPCGWQEPLPEVHARDEVGALTRAFQEMSEGLLRAHNDLKEQTRQLQQTNVKLHREVTEHKKTAAQLKQLNRELESRVLQRTAQLEATNRELEAFSYSVSHDLRAPLRSIDGFSKALLDDYGSRLDGDGLQFLHRVRRASQRMSQLIDDLLNLSRITRGEMVRKTVDLSAMATTIVEGLRQTSPQRSVAVTVKDGVFAEGDPRLLQVVMENLLDNAWKFTARCNHAVIAFGVTPEGCGPDGEPLEKPVFFVRDNGAGFDPAYAEKLFGVFQRLHHAGEFPGTGIGLATVQRIIRRHSGRIWAEGRIDGGACFYFTL</sequence>
<keyword evidence="8" id="KW-0472">Membrane</keyword>
<protein>
    <recommendedName>
        <fullName evidence="3">histidine kinase</fullName>
        <ecNumber evidence="3">2.7.13.3</ecNumber>
    </recommendedName>
</protein>
<accession>Q3A1F2</accession>
<dbReference type="FunFam" id="3.30.565.10:FF:000006">
    <property type="entry name" value="Sensor histidine kinase WalK"/>
    <property type="match status" value="1"/>
</dbReference>
<dbReference type="GO" id="GO:0030295">
    <property type="term" value="F:protein kinase activator activity"/>
    <property type="evidence" value="ECO:0007669"/>
    <property type="project" value="TreeGrafter"/>
</dbReference>
<dbReference type="InterPro" id="IPR003660">
    <property type="entry name" value="HAMP_dom"/>
</dbReference>
<dbReference type="AlphaFoldDB" id="Q3A1F2"/>
<dbReference type="Gene3D" id="3.30.565.10">
    <property type="entry name" value="Histidine kinase-like ATPase, C-terminal domain"/>
    <property type="match status" value="1"/>
</dbReference>
<dbReference type="PANTHER" id="PTHR42878:SF15">
    <property type="entry name" value="BACTERIOPHYTOCHROME"/>
    <property type="match status" value="1"/>
</dbReference>
<dbReference type="PROSITE" id="PS50109">
    <property type="entry name" value="HIS_KIN"/>
    <property type="match status" value="1"/>
</dbReference>
<evidence type="ECO:0000256" key="1">
    <source>
        <dbReference type="ARBA" id="ARBA00000085"/>
    </source>
</evidence>
<dbReference type="GO" id="GO:0007234">
    <property type="term" value="P:osmosensory signaling via phosphorelay pathway"/>
    <property type="evidence" value="ECO:0007669"/>
    <property type="project" value="TreeGrafter"/>
</dbReference>
<dbReference type="CDD" id="cd00082">
    <property type="entry name" value="HisKA"/>
    <property type="match status" value="1"/>
</dbReference>
<dbReference type="SMART" id="SM00304">
    <property type="entry name" value="HAMP"/>
    <property type="match status" value="1"/>
</dbReference>
<reference evidence="12" key="1">
    <citation type="submission" date="2005-10" db="EMBL/GenBank/DDBJ databases">
        <title>Complete sequence of Pelobacter carbinolicus DSM 2380.</title>
        <authorList>
            <person name="Copeland A."/>
            <person name="Lucas S."/>
            <person name="Lapidus A."/>
            <person name="Barry K."/>
            <person name="Detter J.C."/>
            <person name="Glavina T."/>
            <person name="Hammon N."/>
            <person name="Israni S."/>
            <person name="Pitluck S."/>
            <person name="Chertkov O."/>
            <person name="Schmutz J."/>
            <person name="Larimer F."/>
            <person name="Land M."/>
            <person name="Kyrpides N."/>
            <person name="Ivanova N."/>
            <person name="Richardson P."/>
        </authorList>
    </citation>
    <scope>NUCLEOTIDE SEQUENCE [LARGE SCALE GENOMIC DNA]</scope>
    <source>
        <strain evidence="12">DSM 2380 / NBRC 103641 / GraBd1</strain>
    </source>
</reference>
<dbReference type="STRING" id="338963.Pcar_2567"/>
<evidence type="ECO:0000256" key="6">
    <source>
        <dbReference type="ARBA" id="ARBA00022777"/>
    </source>
</evidence>
<dbReference type="SUPFAM" id="SSF55874">
    <property type="entry name" value="ATPase domain of HSP90 chaperone/DNA topoisomerase II/histidine kinase"/>
    <property type="match status" value="1"/>
</dbReference>
<dbReference type="HOGENOM" id="CLU_000445_114_71_7"/>
<dbReference type="GO" id="GO:0000155">
    <property type="term" value="F:phosphorelay sensor kinase activity"/>
    <property type="evidence" value="ECO:0007669"/>
    <property type="project" value="InterPro"/>
</dbReference>
<dbReference type="RefSeq" id="WP_011342343.1">
    <property type="nucleotide sequence ID" value="NC_007498.2"/>
</dbReference>
<dbReference type="InterPro" id="IPR003594">
    <property type="entry name" value="HATPase_dom"/>
</dbReference>
<reference evidence="11 12" key="2">
    <citation type="journal article" date="2012" name="BMC Genomics">
        <title>The genome of Pelobacter carbinolicus reveals surprising metabolic capabilities and physiological features.</title>
        <authorList>
            <person name="Aklujkar M."/>
            <person name="Haveman S.A."/>
            <person name="Didonato R.Jr."/>
            <person name="Chertkov O."/>
            <person name="Han C.S."/>
            <person name="Land M.L."/>
            <person name="Brown P."/>
            <person name="Lovley D.R."/>
        </authorList>
    </citation>
    <scope>NUCLEOTIDE SEQUENCE [LARGE SCALE GENOMIC DNA]</scope>
    <source>
        <strain evidence="12">DSM 2380 / NBRC 103641 / GraBd1</strain>
    </source>
</reference>
<evidence type="ECO:0000259" key="9">
    <source>
        <dbReference type="PROSITE" id="PS50109"/>
    </source>
</evidence>
<keyword evidence="8" id="KW-0812">Transmembrane</keyword>
<dbReference type="Gene3D" id="3.30.450.20">
    <property type="entry name" value="PAS domain"/>
    <property type="match status" value="1"/>
</dbReference>
<dbReference type="PROSITE" id="PS50885">
    <property type="entry name" value="HAMP"/>
    <property type="match status" value="1"/>
</dbReference>
<comment type="subcellular location">
    <subcellularLocation>
        <location evidence="2">Membrane</location>
    </subcellularLocation>
</comment>
<dbReference type="KEGG" id="pca:Pcar_2567"/>
<evidence type="ECO:0000256" key="8">
    <source>
        <dbReference type="SAM" id="Phobius"/>
    </source>
</evidence>
<evidence type="ECO:0000256" key="2">
    <source>
        <dbReference type="ARBA" id="ARBA00004370"/>
    </source>
</evidence>
<dbReference type="GO" id="GO:0000156">
    <property type="term" value="F:phosphorelay response regulator activity"/>
    <property type="evidence" value="ECO:0007669"/>
    <property type="project" value="TreeGrafter"/>
</dbReference>
<keyword evidence="6 11" id="KW-0418">Kinase</keyword>
<dbReference type="PRINTS" id="PR00344">
    <property type="entry name" value="BCTRLSENSOR"/>
</dbReference>
<keyword evidence="12" id="KW-1185">Reference proteome</keyword>
<evidence type="ECO:0000256" key="3">
    <source>
        <dbReference type="ARBA" id="ARBA00012438"/>
    </source>
</evidence>
<gene>
    <name evidence="11" type="ordered locus">Pcar_2567</name>
</gene>
<dbReference type="SMART" id="SM00388">
    <property type="entry name" value="HisKA"/>
    <property type="match status" value="1"/>
</dbReference>